<comment type="caution">
    <text evidence="6">The sequence shown here is derived from an EMBL/GenBank/DDBJ whole genome shotgun (WGS) entry which is preliminary data.</text>
</comment>
<dbReference type="Pfam" id="PF00126">
    <property type="entry name" value="HTH_1"/>
    <property type="match status" value="1"/>
</dbReference>
<protein>
    <submittedName>
        <fullName evidence="6">LysR family transcriptional regulator</fullName>
    </submittedName>
</protein>
<name>A0A917T072_9ACTN</name>
<reference evidence="6" key="1">
    <citation type="journal article" date="2014" name="Int. J. Syst. Evol. Microbiol.">
        <title>Complete genome sequence of Corynebacterium casei LMG S-19264T (=DSM 44701T), isolated from a smear-ripened cheese.</title>
        <authorList>
            <consortium name="US DOE Joint Genome Institute (JGI-PGF)"/>
            <person name="Walter F."/>
            <person name="Albersmeier A."/>
            <person name="Kalinowski J."/>
            <person name="Ruckert C."/>
        </authorList>
    </citation>
    <scope>NUCLEOTIDE SEQUENCE</scope>
    <source>
        <strain evidence="6">CGMCC 4.7308</strain>
    </source>
</reference>
<evidence type="ECO:0000256" key="3">
    <source>
        <dbReference type="ARBA" id="ARBA00023125"/>
    </source>
</evidence>
<keyword evidence="3" id="KW-0238">DNA-binding</keyword>
<dbReference type="EMBL" id="BMNA01000005">
    <property type="protein sequence ID" value="GGM06182.1"/>
    <property type="molecule type" value="Genomic_DNA"/>
</dbReference>
<dbReference type="GO" id="GO:0003700">
    <property type="term" value="F:DNA-binding transcription factor activity"/>
    <property type="evidence" value="ECO:0007669"/>
    <property type="project" value="InterPro"/>
</dbReference>
<evidence type="ECO:0000313" key="7">
    <source>
        <dbReference type="Proteomes" id="UP000655208"/>
    </source>
</evidence>
<dbReference type="GO" id="GO:0032993">
    <property type="term" value="C:protein-DNA complex"/>
    <property type="evidence" value="ECO:0007669"/>
    <property type="project" value="TreeGrafter"/>
</dbReference>
<evidence type="ECO:0000256" key="1">
    <source>
        <dbReference type="ARBA" id="ARBA00009437"/>
    </source>
</evidence>
<dbReference type="AlphaFoldDB" id="A0A917T072"/>
<evidence type="ECO:0000313" key="6">
    <source>
        <dbReference type="EMBL" id="GGM06182.1"/>
    </source>
</evidence>
<keyword evidence="2" id="KW-0805">Transcription regulation</keyword>
<dbReference type="InterPro" id="IPR036390">
    <property type="entry name" value="WH_DNA-bd_sf"/>
</dbReference>
<feature type="domain" description="HTH lysR-type" evidence="5">
    <location>
        <begin position="2"/>
        <end position="59"/>
    </location>
</feature>
<dbReference type="RefSeq" id="WP_188942476.1">
    <property type="nucleotide sequence ID" value="NZ_BMNA01000005.1"/>
</dbReference>
<evidence type="ECO:0000256" key="2">
    <source>
        <dbReference type="ARBA" id="ARBA00023015"/>
    </source>
</evidence>
<dbReference type="Pfam" id="PF03466">
    <property type="entry name" value="LysR_substrate"/>
    <property type="match status" value="1"/>
</dbReference>
<dbReference type="PANTHER" id="PTHR30346">
    <property type="entry name" value="TRANSCRIPTIONAL DUAL REGULATOR HCAR-RELATED"/>
    <property type="match status" value="1"/>
</dbReference>
<dbReference type="PROSITE" id="PS50931">
    <property type="entry name" value="HTH_LYSR"/>
    <property type="match status" value="1"/>
</dbReference>
<comment type="similarity">
    <text evidence="1">Belongs to the LysR transcriptional regulatory family.</text>
</comment>
<dbReference type="Gene3D" id="1.10.10.10">
    <property type="entry name" value="Winged helix-like DNA-binding domain superfamily/Winged helix DNA-binding domain"/>
    <property type="match status" value="1"/>
</dbReference>
<gene>
    <name evidence="6" type="ORF">GCM10011594_27910</name>
</gene>
<accession>A0A917T072</accession>
<dbReference type="Gene3D" id="3.40.190.10">
    <property type="entry name" value="Periplasmic binding protein-like II"/>
    <property type="match status" value="2"/>
</dbReference>
<keyword evidence="4" id="KW-0804">Transcription</keyword>
<sequence length="320" mass="33462">MIDLRRLEILRELDRCGTIAATAQAVHLTPSAVSQQLAALSREAGTAMLEPDGRRVRLTAAAQLLLSHAHEVFTHLEHAESDLAAFRRGDAGTVRLGSFASAVSSIVVPVLRTVAERSRLQVYTVEVQPEGAADALLGRSVDLALTLSGEPPTADDDARLHVEPLLTDVLDVALPVGHPLAAGPAVDLADLADEPWIVNIPGTPCWQVAVSACARAGFTPRVQHRADEFTGVIALVSAGAGIALLPRLAQDVLPQAPVVLRPVAGVSPVRHIGVQYRAGTAAQPHIAPVLTALREVCAALARCAPGAQRQRLTAVATASA</sequence>
<dbReference type="PANTHER" id="PTHR30346:SF29">
    <property type="entry name" value="LYSR SUBSTRATE-BINDING"/>
    <property type="match status" value="1"/>
</dbReference>
<dbReference type="InterPro" id="IPR005119">
    <property type="entry name" value="LysR_subst-bd"/>
</dbReference>
<reference evidence="6" key="2">
    <citation type="submission" date="2020-09" db="EMBL/GenBank/DDBJ databases">
        <authorList>
            <person name="Sun Q."/>
            <person name="Zhou Y."/>
        </authorList>
    </citation>
    <scope>NUCLEOTIDE SEQUENCE</scope>
    <source>
        <strain evidence="6">CGMCC 4.7308</strain>
    </source>
</reference>
<dbReference type="SUPFAM" id="SSF53850">
    <property type="entry name" value="Periplasmic binding protein-like II"/>
    <property type="match status" value="1"/>
</dbReference>
<proteinExistence type="inferred from homology"/>
<dbReference type="GO" id="GO:0003677">
    <property type="term" value="F:DNA binding"/>
    <property type="evidence" value="ECO:0007669"/>
    <property type="project" value="UniProtKB-KW"/>
</dbReference>
<dbReference type="InterPro" id="IPR036388">
    <property type="entry name" value="WH-like_DNA-bd_sf"/>
</dbReference>
<organism evidence="6 7">
    <name type="scientific">Nakamurella endophytica</name>
    <dbReference type="NCBI Taxonomy" id="1748367"/>
    <lineage>
        <taxon>Bacteria</taxon>
        <taxon>Bacillati</taxon>
        <taxon>Actinomycetota</taxon>
        <taxon>Actinomycetes</taxon>
        <taxon>Nakamurellales</taxon>
        <taxon>Nakamurellaceae</taxon>
        <taxon>Nakamurella</taxon>
    </lineage>
</organism>
<keyword evidence="7" id="KW-1185">Reference proteome</keyword>
<dbReference type="Proteomes" id="UP000655208">
    <property type="component" value="Unassembled WGS sequence"/>
</dbReference>
<dbReference type="SUPFAM" id="SSF46785">
    <property type="entry name" value="Winged helix' DNA-binding domain"/>
    <property type="match status" value="1"/>
</dbReference>
<evidence type="ECO:0000259" key="5">
    <source>
        <dbReference type="PROSITE" id="PS50931"/>
    </source>
</evidence>
<evidence type="ECO:0000256" key="4">
    <source>
        <dbReference type="ARBA" id="ARBA00023163"/>
    </source>
</evidence>
<dbReference type="CDD" id="cd08423">
    <property type="entry name" value="PBP2_LTTR_like_6"/>
    <property type="match status" value="1"/>
</dbReference>
<dbReference type="InterPro" id="IPR000847">
    <property type="entry name" value="LysR_HTH_N"/>
</dbReference>